<dbReference type="RefSeq" id="WP_271087601.1">
    <property type="nucleotide sequence ID" value="NZ_JAPJZH010000001.1"/>
</dbReference>
<evidence type="ECO:0000256" key="2">
    <source>
        <dbReference type="ARBA" id="ARBA00022723"/>
    </source>
</evidence>
<comment type="caution">
    <text evidence="6">The sequence shown here is derived from an EMBL/GenBank/DDBJ whole genome shotgun (WGS) entry which is preliminary data.</text>
</comment>
<evidence type="ECO:0000259" key="5">
    <source>
        <dbReference type="PROSITE" id="PS51891"/>
    </source>
</evidence>
<evidence type="ECO:0000256" key="1">
    <source>
        <dbReference type="ARBA" id="ARBA00005495"/>
    </source>
</evidence>
<dbReference type="Proteomes" id="UP001148313">
    <property type="component" value="Unassembled WGS sequence"/>
</dbReference>
<evidence type="ECO:0000313" key="7">
    <source>
        <dbReference type="Proteomes" id="UP001148313"/>
    </source>
</evidence>
<evidence type="ECO:0000313" key="6">
    <source>
        <dbReference type="EMBL" id="MDA4844078.1"/>
    </source>
</evidence>
<dbReference type="EMBL" id="JAPJZH010000001">
    <property type="protein sequence ID" value="MDA4844078.1"/>
    <property type="molecule type" value="Genomic_DNA"/>
</dbReference>
<dbReference type="Pfam" id="PF04828">
    <property type="entry name" value="GFA"/>
    <property type="match status" value="1"/>
</dbReference>
<keyword evidence="2" id="KW-0479">Metal-binding</keyword>
<organism evidence="6 7">
    <name type="scientific">Hoeflea poritis</name>
    <dbReference type="NCBI Taxonomy" id="2993659"/>
    <lineage>
        <taxon>Bacteria</taxon>
        <taxon>Pseudomonadati</taxon>
        <taxon>Pseudomonadota</taxon>
        <taxon>Alphaproteobacteria</taxon>
        <taxon>Hyphomicrobiales</taxon>
        <taxon>Rhizobiaceae</taxon>
        <taxon>Hoeflea</taxon>
    </lineage>
</organism>
<sequence>MEDLHEGGCVCGQVRYRTTGKPKRVSLCSCTWCTKRTGSALGVSVYFAEQDVEFLSGKLKSHRLTSDAGRWIESQFCENCGTALTWTLEFLPGHRGMAGGTFDPPTFWYEPERFVFMRSKPEWLSVPKGVDCFAGMPGSASE</sequence>
<keyword evidence="4" id="KW-0456">Lyase</keyword>
<evidence type="ECO:0000256" key="4">
    <source>
        <dbReference type="ARBA" id="ARBA00023239"/>
    </source>
</evidence>
<keyword evidence="3" id="KW-0862">Zinc</keyword>
<dbReference type="Gene3D" id="3.90.1590.10">
    <property type="entry name" value="glutathione-dependent formaldehyde- activating enzyme (gfa)"/>
    <property type="match status" value="1"/>
</dbReference>
<evidence type="ECO:0000256" key="3">
    <source>
        <dbReference type="ARBA" id="ARBA00022833"/>
    </source>
</evidence>
<proteinExistence type="inferred from homology"/>
<gene>
    <name evidence="6" type="ORF">OOZ53_01895</name>
</gene>
<dbReference type="PANTHER" id="PTHR33337">
    <property type="entry name" value="GFA DOMAIN-CONTAINING PROTEIN"/>
    <property type="match status" value="1"/>
</dbReference>
<protein>
    <submittedName>
        <fullName evidence="6">GFA family protein</fullName>
    </submittedName>
</protein>
<comment type="similarity">
    <text evidence="1">Belongs to the Gfa family.</text>
</comment>
<accession>A0ABT4VH96</accession>
<name>A0ABT4VH96_9HYPH</name>
<dbReference type="PROSITE" id="PS51891">
    <property type="entry name" value="CENP_V_GFA"/>
    <property type="match status" value="1"/>
</dbReference>
<feature type="domain" description="CENP-V/GFA" evidence="5">
    <location>
        <begin position="5"/>
        <end position="110"/>
    </location>
</feature>
<dbReference type="InterPro" id="IPR006913">
    <property type="entry name" value="CENP-V/GFA"/>
</dbReference>
<keyword evidence="7" id="KW-1185">Reference proteome</keyword>
<reference evidence="6" key="1">
    <citation type="submission" date="2022-11" db="EMBL/GenBank/DDBJ databases">
        <title>Hoeflea poritis sp. nov., isolated from scleractinian coral Porites lutea.</title>
        <authorList>
            <person name="Zhang G."/>
            <person name="Wei Q."/>
            <person name="Cai L."/>
        </authorList>
    </citation>
    <scope>NUCLEOTIDE SEQUENCE</scope>
    <source>
        <strain evidence="6">E7-10</strain>
    </source>
</reference>
<dbReference type="SUPFAM" id="SSF51316">
    <property type="entry name" value="Mss4-like"/>
    <property type="match status" value="1"/>
</dbReference>
<dbReference type="InterPro" id="IPR011057">
    <property type="entry name" value="Mss4-like_sf"/>
</dbReference>
<dbReference type="PANTHER" id="PTHR33337:SF40">
    <property type="entry name" value="CENP-V_GFA DOMAIN-CONTAINING PROTEIN-RELATED"/>
    <property type="match status" value="1"/>
</dbReference>